<keyword evidence="5 10" id="KW-0408">Iron</keyword>
<evidence type="ECO:0000259" key="13">
    <source>
        <dbReference type="PROSITE" id="PS50873"/>
    </source>
</evidence>
<proteinExistence type="inferred from homology"/>
<evidence type="ECO:0000256" key="9">
    <source>
        <dbReference type="ARBA" id="ARBA00060838"/>
    </source>
</evidence>
<dbReference type="PANTHER" id="PTHR30555">
    <property type="entry name" value="HYDROPEROXIDASE I, BIFUNCTIONAL CATALASE-PEROXIDASE"/>
    <property type="match status" value="1"/>
</dbReference>
<keyword evidence="1 10" id="KW-0575">Peroxidase</keyword>
<gene>
    <name evidence="10 14" type="primary">katG</name>
    <name evidence="14" type="ORF">GTW09_08275</name>
</gene>
<name>A0A6L9MUC5_9ALTE</name>
<reference evidence="14 15" key="1">
    <citation type="submission" date="2020-01" db="EMBL/GenBank/DDBJ databases">
        <title>Genomes of bacteria type strains.</title>
        <authorList>
            <person name="Chen J."/>
            <person name="Zhu S."/>
            <person name="Yang J."/>
        </authorList>
    </citation>
    <scope>NUCLEOTIDE SEQUENCE [LARGE SCALE GENOMIC DNA]</scope>
    <source>
        <strain evidence="14 15">LMG 22958</strain>
    </source>
</reference>
<dbReference type="PROSITE" id="PS00436">
    <property type="entry name" value="PEROXIDASE_2"/>
    <property type="match status" value="1"/>
</dbReference>
<dbReference type="GO" id="GO:0046872">
    <property type="term" value="F:metal ion binding"/>
    <property type="evidence" value="ECO:0007669"/>
    <property type="project" value="UniProtKB-KW"/>
</dbReference>
<dbReference type="GO" id="GO:0070301">
    <property type="term" value="P:cellular response to hydrogen peroxide"/>
    <property type="evidence" value="ECO:0007669"/>
    <property type="project" value="TreeGrafter"/>
</dbReference>
<evidence type="ECO:0000256" key="4">
    <source>
        <dbReference type="ARBA" id="ARBA00023002"/>
    </source>
</evidence>
<evidence type="ECO:0000256" key="1">
    <source>
        <dbReference type="ARBA" id="ARBA00022559"/>
    </source>
</evidence>
<dbReference type="PROSITE" id="PS50873">
    <property type="entry name" value="PEROXIDASE_4"/>
    <property type="match status" value="1"/>
</dbReference>
<comment type="catalytic activity">
    <reaction evidence="7 10 11">
        <text>2 H2O2 = O2 + 2 H2O</text>
        <dbReference type="Rhea" id="RHEA:20309"/>
        <dbReference type="ChEBI" id="CHEBI:15377"/>
        <dbReference type="ChEBI" id="CHEBI:15379"/>
        <dbReference type="ChEBI" id="CHEBI:16240"/>
        <dbReference type="EC" id="1.11.1.21"/>
    </reaction>
</comment>
<dbReference type="GO" id="GO:0005829">
    <property type="term" value="C:cytosol"/>
    <property type="evidence" value="ECO:0007669"/>
    <property type="project" value="TreeGrafter"/>
</dbReference>
<dbReference type="InterPro" id="IPR002016">
    <property type="entry name" value="Haem_peroxidase"/>
</dbReference>
<keyword evidence="15" id="KW-1185">Reference proteome</keyword>
<dbReference type="InterPro" id="IPR019793">
    <property type="entry name" value="Peroxidases_heam-ligand_BS"/>
</dbReference>
<dbReference type="Gene3D" id="1.10.420.10">
    <property type="entry name" value="Peroxidase, domain 2"/>
    <property type="match status" value="2"/>
</dbReference>
<dbReference type="PROSITE" id="PS00435">
    <property type="entry name" value="PEROXIDASE_1"/>
    <property type="match status" value="1"/>
</dbReference>
<dbReference type="InterPro" id="IPR000763">
    <property type="entry name" value="Catalase_peroxidase"/>
</dbReference>
<protein>
    <recommendedName>
        <fullName evidence="10 11">Catalase-peroxidase</fullName>
        <shortName evidence="10">CP</shortName>
        <ecNumber evidence="10 11">1.11.1.21</ecNumber>
    </recommendedName>
    <alternativeName>
        <fullName evidence="10">Peroxidase/catalase</fullName>
    </alternativeName>
</protein>
<evidence type="ECO:0000256" key="11">
    <source>
        <dbReference type="RuleBase" id="RU003451"/>
    </source>
</evidence>
<dbReference type="Pfam" id="PF00141">
    <property type="entry name" value="peroxidase"/>
    <property type="match status" value="2"/>
</dbReference>
<comment type="catalytic activity">
    <reaction evidence="8 10 11">
        <text>H2O2 + AH2 = A + 2 H2O</text>
        <dbReference type="Rhea" id="RHEA:30275"/>
        <dbReference type="ChEBI" id="CHEBI:13193"/>
        <dbReference type="ChEBI" id="CHEBI:15377"/>
        <dbReference type="ChEBI" id="CHEBI:16240"/>
        <dbReference type="ChEBI" id="CHEBI:17499"/>
        <dbReference type="EC" id="1.11.1.21"/>
    </reaction>
</comment>
<keyword evidence="6 10" id="KW-0376">Hydrogen peroxide</keyword>
<dbReference type="GO" id="GO:0020037">
    <property type="term" value="F:heme binding"/>
    <property type="evidence" value="ECO:0007669"/>
    <property type="project" value="InterPro"/>
</dbReference>
<comment type="function">
    <text evidence="10">Bifunctional enzyme with both catalase and broad-spectrum peroxidase activity.</text>
</comment>
<dbReference type="GO" id="GO:0042744">
    <property type="term" value="P:hydrogen peroxide catabolic process"/>
    <property type="evidence" value="ECO:0007669"/>
    <property type="project" value="UniProtKB-KW"/>
</dbReference>
<evidence type="ECO:0000256" key="10">
    <source>
        <dbReference type="HAMAP-Rule" id="MF_01961"/>
    </source>
</evidence>
<keyword evidence="3 10" id="KW-0479">Metal-binding</keyword>
<comment type="cofactor">
    <cofactor evidence="10">
        <name>heme b</name>
        <dbReference type="ChEBI" id="CHEBI:60344"/>
    </cofactor>
    <text evidence="10">Binds 1 heme b (iron(II)-protoporphyrin IX) group per dimer.</text>
</comment>
<feature type="domain" description="Plant heme peroxidase family profile" evidence="13">
    <location>
        <begin position="137"/>
        <end position="419"/>
    </location>
</feature>
<dbReference type="Proteomes" id="UP000478837">
    <property type="component" value="Unassembled WGS sequence"/>
</dbReference>
<comment type="caution">
    <text evidence="10">Lacks conserved residue(s) required for the propagation of feature annotation.</text>
</comment>
<dbReference type="CDD" id="cd08200">
    <property type="entry name" value="catalase_peroxidase_2"/>
    <property type="match status" value="1"/>
</dbReference>
<evidence type="ECO:0000313" key="14">
    <source>
        <dbReference type="EMBL" id="NDW21513.1"/>
    </source>
</evidence>
<keyword evidence="4 10" id="KW-0560">Oxidoreductase</keyword>
<evidence type="ECO:0000256" key="2">
    <source>
        <dbReference type="ARBA" id="ARBA00022617"/>
    </source>
</evidence>
<feature type="active site" description="Proton acceptor" evidence="10">
    <location>
        <position position="104"/>
    </location>
</feature>
<feature type="binding site" description="axial binding residue" evidence="10">
    <location>
        <position position="273"/>
    </location>
    <ligand>
        <name>heme b</name>
        <dbReference type="ChEBI" id="CHEBI:60344"/>
    </ligand>
    <ligandPart>
        <name>Fe</name>
        <dbReference type="ChEBI" id="CHEBI:18248"/>
    </ligandPart>
</feature>
<dbReference type="NCBIfam" id="TIGR00198">
    <property type="entry name" value="cat_per_HPI"/>
    <property type="match status" value="1"/>
</dbReference>
<evidence type="ECO:0000256" key="12">
    <source>
        <dbReference type="SAM" id="MobiDB-lite"/>
    </source>
</evidence>
<dbReference type="NCBIfam" id="NF011635">
    <property type="entry name" value="PRK15061.1"/>
    <property type="match status" value="1"/>
</dbReference>
<comment type="similarity">
    <text evidence="9 10 11">Belongs to the peroxidase family. Peroxidase/catalase subfamily.</text>
</comment>
<comment type="caution">
    <text evidence="14">The sequence shown here is derived from an EMBL/GenBank/DDBJ whole genome shotgun (WGS) entry which is preliminary data.</text>
</comment>
<dbReference type="AlphaFoldDB" id="A0A6L9MUC5"/>
<dbReference type="PRINTS" id="PR00460">
    <property type="entry name" value="BPEROXIDASE"/>
</dbReference>
<evidence type="ECO:0000256" key="3">
    <source>
        <dbReference type="ARBA" id="ARBA00022723"/>
    </source>
</evidence>
<comment type="subunit">
    <text evidence="10">Homodimer or homotetramer.</text>
</comment>
<organism evidence="14 15">
    <name type="scientific">Alteromonas hispanica</name>
    <dbReference type="NCBI Taxonomy" id="315421"/>
    <lineage>
        <taxon>Bacteria</taxon>
        <taxon>Pseudomonadati</taxon>
        <taxon>Pseudomonadota</taxon>
        <taxon>Gammaproteobacteria</taxon>
        <taxon>Alteromonadales</taxon>
        <taxon>Alteromonadaceae</taxon>
        <taxon>Alteromonas/Salinimonas group</taxon>
        <taxon>Alteromonas</taxon>
    </lineage>
</organism>
<evidence type="ECO:0000313" key="15">
    <source>
        <dbReference type="Proteomes" id="UP000478837"/>
    </source>
</evidence>
<feature type="site" description="Transition state stabilizer" evidence="10">
    <location>
        <position position="100"/>
    </location>
</feature>
<accession>A0A6L9MUC5</accession>
<dbReference type="EC" id="1.11.1.21" evidence="10 11"/>
<evidence type="ECO:0000256" key="5">
    <source>
        <dbReference type="ARBA" id="ARBA00023004"/>
    </source>
</evidence>
<evidence type="ECO:0000256" key="6">
    <source>
        <dbReference type="ARBA" id="ARBA00023324"/>
    </source>
</evidence>
<dbReference type="EMBL" id="JAAAWP010000004">
    <property type="protein sequence ID" value="NDW21513.1"/>
    <property type="molecule type" value="Genomic_DNA"/>
</dbReference>
<dbReference type="PRINTS" id="PR00458">
    <property type="entry name" value="PEROXIDASE"/>
</dbReference>
<dbReference type="PANTHER" id="PTHR30555:SF0">
    <property type="entry name" value="CATALASE-PEROXIDASE"/>
    <property type="match status" value="1"/>
</dbReference>
<dbReference type="InterPro" id="IPR019794">
    <property type="entry name" value="Peroxidases_AS"/>
</dbReference>
<dbReference type="InterPro" id="IPR010255">
    <property type="entry name" value="Haem_peroxidase_sf"/>
</dbReference>
<dbReference type="Gene3D" id="1.10.520.10">
    <property type="match status" value="2"/>
</dbReference>
<evidence type="ECO:0000256" key="7">
    <source>
        <dbReference type="ARBA" id="ARBA00049145"/>
    </source>
</evidence>
<dbReference type="HAMAP" id="MF_01961">
    <property type="entry name" value="Catal_peroxid"/>
    <property type="match status" value="1"/>
</dbReference>
<dbReference type="FunFam" id="1.10.420.10:FF:000004">
    <property type="entry name" value="Catalase-peroxidase"/>
    <property type="match status" value="1"/>
</dbReference>
<feature type="region of interest" description="Disordered" evidence="12">
    <location>
        <begin position="277"/>
        <end position="310"/>
    </location>
</feature>
<dbReference type="SUPFAM" id="SSF48113">
    <property type="entry name" value="Heme-dependent peroxidases"/>
    <property type="match status" value="2"/>
</dbReference>
<dbReference type="GO" id="GO:0004096">
    <property type="term" value="F:catalase activity"/>
    <property type="evidence" value="ECO:0007669"/>
    <property type="project" value="UniProtKB-UniRule"/>
</dbReference>
<sequence length="754" mass="83181">MSDKMKCPIAGGYETIESKRIGGAIGTPPMNANWWPGQLPIELLHSQSPAANPLGEDFDYPAAFASLDLDAVKKDILELLTSSHDFWPADYGNYGPQMIRMAWHSAGSYRVFDGRGGSAQGLQRFAPLYSWEDNGNIDKSIRLLQPIKLKYGDNISWADLIMLTGNLALEQMGFKTFGFGGGRIDCWEADDATYWGPETEMATQDKRWTGEPGTEDYDLENPLAASRQSLIYVHPEGPFGNMDPVSSAQEIRITFGRMGMNDEETVALIAGGHAFGKSHGGSDKSHLGPEPSAAPIESQGLGWLNSNGTGNAQYTTTNGIEGAWTSNPTRWDHEYLKNLFKFEWEQTESPAGGKAWRPKNGEAADLIPDAHVEGLRHPPMMMTTDIALIKDPAYKEICEKFLAEPALLDDAFAKAWYKLIHRDMGPKNRLLGPDVPDETLIWQDPIPKCDHELIDEDDIAALKASILASDQSISALVSAAWASASTFRKTDLRGGANGARVRLDPMINWEVNNPKQLKSVLHTLEDIQKTFNDAQTSKRVSLADLVVLAGGTAIEKAAEEAGIEIIVPFDAGRMDATPEQTDEHNISFLEPHADGFRNYIKPGSSLEDRTVDSERMLIDRAHLLDLTAPELTALVGGLRVLDTNFDGSQHGVFTQTPGVLSNDFFVNLLDINTKWAPVDDKNQVFNGKDVATGKKKWSATRCDLVFGSNLQLRAVCDVYGASTGHEKFVNAFVKAWYKVMNLDRFDLQNEHYRS</sequence>
<feature type="cross-link" description="Tryptophyl-tyrosyl-methioninium (Tyr-Met) (with Trp-103)" evidence="10">
    <location>
        <begin position="232"/>
        <end position="258"/>
    </location>
</feature>
<comment type="PTM">
    <text evidence="10">Formation of the three residue Trp-Tyr-Met cross-link is important for the catalase, but not the peroxidase activity of the enzyme.</text>
</comment>
<evidence type="ECO:0000256" key="8">
    <source>
        <dbReference type="ARBA" id="ARBA00051651"/>
    </source>
</evidence>
<keyword evidence="2 10" id="KW-0349">Heme</keyword>